<dbReference type="Proteomes" id="UP000694660">
    <property type="component" value="Unassembled WGS sequence"/>
</dbReference>
<feature type="transmembrane region" description="Helical" evidence="8">
    <location>
        <begin position="193"/>
        <end position="212"/>
    </location>
</feature>
<keyword evidence="2" id="KW-1003">Cell membrane</keyword>
<proteinExistence type="predicted"/>
<dbReference type="PANTHER" id="PTHR33908">
    <property type="entry name" value="MANNOSYLTRANSFERASE YKCB-RELATED"/>
    <property type="match status" value="1"/>
</dbReference>
<evidence type="ECO:0000259" key="9">
    <source>
        <dbReference type="Pfam" id="PF13231"/>
    </source>
</evidence>
<feature type="transmembrane region" description="Helical" evidence="8">
    <location>
        <begin position="152"/>
        <end position="181"/>
    </location>
</feature>
<gene>
    <name evidence="10" type="ORF">I8J34_19610</name>
</gene>
<feature type="domain" description="Glycosyltransferase RgtA/B/C/D-like" evidence="9">
    <location>
        <begin position="52"/>
        <end position="212"/>
    </location>
</feature>
<feature type="transmembrane region" description="Helical" evidence="8">
    <location>
        <begin position="80"/>
        <end position="99"/>
    </location>
</feature>
<dbReference type="EMBL" id="JAEKFT010000029">
    <property type="protein sequence ID" value="MBT0963397.1"/>
    <property type="molecule type" value="Genomic_DNA"/>
</dbReference>
<evidence type="ECO:0000256" key="1">
    <source>
        <dbReference type="ARBA" id="ARBA00004651"/>
    </source>
</evidence>
<feature type="transmembrane region" description="Helical" evidence="8">
    <location>
        <begin position="248"/>
        <end position="266"/>
    </location>
</feature>
<dbReference type="InterPro" id="IPR050297">
    <property type="entry name" value="LipidA_mod_glycosyltrf_83"/>
</dbReference>
<dbReference type="RefSeq" id="WP_214363330.1">
    <property type="nucleotide sequence ID" value="NZ_JAEKFT010000029.1"/>
</dbReference>
<protein>
    <submittedName>
        <fullName evidence="10">Glycosyltransferase family 39 protein</fullName>
    </submittedName>
</protein>
<feature type="transmembrane region" description="Helical" evidence="8">
    <location>
        <begin position="326"/>
        <end position="344"/>
    </location>
</feature>
<dbReference type="InterPro" id="IPR038731">
    <property type="entry name" value="RgtA/B/C-like"/>
</dbReference>
<dbReference type="GO" id="GO:0009103">
    <property type="term" value="P:lipopolysaccharide biosynthetic process"/>
    <property type="evidence" value="ECO:0007669"/>
    <property type="project" value="UniProtKB-ARBA"/>
</dbReference>
<comment type="subcellular location">
    <subcellularLocation>
        <location evidence="1">Cell membrane</location>
        <topology evidence="1">Multi-pass membrane protein</topology>
    </subcellularLocation>
</comment>
<dbReference type="Pfam" id="PF13231">
    <property type="entry name" value="PMT_2"/>
    <property type="match status" value="1"/>
</dbReference>
<keyword evidence="5 8" id="KW-0812">Transmembrane</keyword>
<dbReference type="GO" id="GO:0005886">
    <property type="term" value="C:plasma membrane"/>
    <property type="evidence" value="ECO:0007669"/>
    <property type="project" value="UniProtKB-SubCell"/>
</dbReference>
<feature type="transmembrane region" description="Helical" evidence="8">
    <location>
        <begin position="302"/>
        <end position="319"/>
    </location>
</feature>
<keyword evidence="11" id="KW-1185">Reference proteome</keyword>
<evidence type="ECO:0000313" key="10">
    <source>
        <dbReference type="EMBL" id="MBT0963397.1"/>
    </source>
</evidence>
<keyword evidence="3" id="KW-0328">Glycosyltransferase</keyword>
<feature type="transmembrane region" description="Helical" evidence="8">
    <location>
        <begin position="105"/>
        <end position="123"/>
    </location>
</feature>
<comment type="caution">
    <text evidence="10">The sequence shown here is derived from an EMBL/GenBank/DDBJ whole genome shotgun (WGS) entry which is preliminary data.</text>
</comment>
<evidence type="ECO:0000256" key="7">
    <source>
        <dbReference type="ARBA" id="ARBA00023136"/>
    </source>
</evidence>
<evidence type="ECO:0000256" key="8">
    <source>
        <dbReference type="SAM" id="Phobius"/>
    </source>
</evidence>
<evidence type="ECO:0000256" key="6">
    <source>
        <dbReference type="ARBA" id="ARBA00022989"/>
    </source>
</evidence>
<sequence length="484" mass="53508">MNAAQSFRWLALIAVAVTGYRIWVIGHLGIDPYVDEAYYWGWSQALDWGYYSKPPVIAATIAAAEALLGHTLLALKLPALVCYPLTALLLNAIGCRMFSPRVGFWSALAFLTLPLVSTLGLFVSTDAPLLLFWALGIYGLVMARQTNAWRHWLLVGAAFGLGMMSKYTMIAFAGSALLVLLAEPGGRRQLLGAKPWVAFALGVLIFTPNLWWNAHHDFPTFRHTAEITRLESRGLAPGEFVEFIGAQWLSFGPLLTLGLLWAFLRTRRLWHDEAYRRLLLFVLPLLLLVSFQALTGRANGNWAAPVFVAASVLVIAFLADAGRWKLAIGAVALNAVLGVVVYHLPDIARGIGVELTAKSDPYKRARGWFALADQIAPFVAAHPGAVVVAKDRETLAQVIYRLQPPHYASWNPDGGVADHYQLTTDLNRYRNRPVLFLSRTGQIDDVAAHFETVSPLGEVVVPVHRNFERRLSLFLLSGFRGYPE</sequence>
<accession>A0A944HD58</accession>
<evidence type="ECO:0000313" key="11">
    <source>
        <dbReference type="Proteomes" id="UP000694660"/>
    </source>
</evidence>
<name>A0A944HD58_DENI1</name>
<dbReference type="PANTHER" id="PTHR33908:SF11">
    <property type="entry name" value="MEMBRANE PROTEIN"/>
    <property type="match status" value="1"/>
</dbReference>
<evidence type="ECO:0000256" key="4">
    <source>
        <dbReference type="ARBA" id="ARBA00022679"/>
    </source>
</evidence>
<dbReference type="GO" id="GO:0016763">
    <property type="term" value="F:pentosyltransferase activity"/>
    <property type="evidence" value="ECO:0007669"/>
    <property type="project" value="TreeGrafter"/>
</dbReference>
<feature type="transmembrane region" description="Helical" evidence="8">
    <location>
        <begin position="7"/>
        <end position="30"/>
    </location>
</feature>
<organism evidence="10 11">
    <name type="scientific">Denitromonas iodatirespirans</name>
    <dbReference type="NCBI Taxonomy" id="2795389"/>
    <lineage>
        <taxon>Bacteria</taxon>
        <taxon>Pseudomonadati</taxon>
        <taxon>Pseudomonadota</taxon>
        <taxon>Betaproteobacteria</taxon>
        <taxon>Rhodocyclales</taxon>
        <taxon>Zoogloeaceae</taxon>
        <taxon>Denitromonas</taxon>
    </lineage>
</organism>
<reference evidence="11" key="1">
    <citation type="journal article" date="2022" name="ISME J.">
        <title>Genetic and phylogenetic analysis of dissimilatory iodate-reducing bacteria identifies potential niches across the world's oceans.</title>
        <authorList>
            <person name="Reyes-Umana V."/>
            <person name="Henning Z."/>
            <person name="Lee K."/>
            <person name="Barnum T.P."/>
            <person name="Coates J.D."/>
        </authorList>
    </citation>
    <scope>NUCLEOTIDE SEQUENCE [LARGE SCALE GENOMIC DNA]</scope>
    <source>
        <strain evidence="11">IR12</strain>
    </source>
</reference>
<keyword evidence="7 8" id="KW-0472">Membrane</keyword>
<dbReference type="AlphaFoldDB" id="A0A944HD58"/>
<evidence type="ECO:0000256" key="3">
    <source>
        <dbReference type="ARBA" id="ARBA00022676"/>
    </source>
</evidence>
<keyword evidence="4" id="KW-0808">Transferase</keyword>
<evidence type="ECO:0000256" key="5">
    <source>
        <dbReference type="ARBA" id="ARBA00022692"/>
    </source>
</evidence>
<evidence type="ECO:0000256" key="2">
    <source>
        <dbReference type="ARBA" id="ARBA00022475"/>
    </source>
</evidence>
<keyword evidence="6 8" id="KW-1133">Transmembrane helix</keyword>
<feature type="transmembrane region" description="Helical" evidence="8">
    <location>
        <begin position="278"/>
        <end position="296"/>
    </location>
</feature>